<dbReference type="InterPro" id="IPR027417">
    <property type="entry name" value="P-loop_NTPase"/>
</dbReference>
<dbReference type="InterPro" id="IPR041664">
    <property type="entry name" value="AAA_16"/>
</dbReference>
<dbReference type="InterPro" id="IPR036388">
    <property type="entry name" value="WH-like_DNA-bd_sf"/>
</dbReference>
<dbReference type="Pfam" id="PF13191">
    <property type="entry name" value="AAA_16"/>
    <property type="match status" value="1"/>
</dbReference>
<dbReference type="PANTHER" id="PTHR35807">
    <property type="entry name" value="TRANSCRIPTIONAL REGULATOR REDD-RELATED"/>
    <property type="match status" value="1"/>
</dbReference>
<reference evidence="2 3" key="1">
    <citation type="submission" date="2018-08" db="EMBL/GenBank/DDBJ databases">
        <title>Meiothermus cateniformans JCM 15151 genome sequencing project.</title>
        <authorList>
            <person name="Da Costa M.S."/>
            <person name="Albuquerque L."/>
            <person name="Raposo P."/>
            <person name="Froufe H.J.C."/>
            <person name="Barroso C.S."/>
            <person name="Egas C."/>
        </authorList>
    </citation>
    <scope>NUCLEOTIDE SEQUENCE [LARGE SCALE GENOMIC DNA]</scope>
    <source>
        <strain evidence="2 3">JCM 15151</strain>
    </source>
</reference>
<evidence type="ECO:0000259" key="1">
    <source>
        <dbReference type="SMART" id="SM01043"/>
    </source>
</evidence>
<dbReference type="RefSeq" id="WP_027888757.1">
    <property type="nucleotide sequence ID" value="NZ_JBHSXZ010000071.1"/>
</dbReference>
<dbReference type="SUPFAM" id="SSF48452">
    <property type="entry name" value="TPR-like"/>
    <property type="match status" value="3"/>
</dbReference>
<dbReference type="Gene3D" id="1.25.40.10">
    <property type="entry name" value="Tetratricopeptide repeat domain"/>
    <property type="match status" value="3"/>
</dbReference>
<dbReference type="Gene3D" id="1.10.10.10">
    <property type="entry name" value="Winged helix-like DNA-binding domain superfamily/Winged helix DNA-binding domain"/>
    <property type="match status" value="1"/>
</dbReference>
<keyword evidence="2" id="KW-0808">Transferase</keyword>
<dbReference type="InterPro" id="IPR011990">
    <property type="entry name" value="TPR-like_helical_dom_sf"/>
</dbReference>
<sequence>MALYLSLLGPPQLWVDGRLVLLLPRKAAAMAAYLAVVGHPVERGRLADLLWEGDEVAARRNLRQELFRLKRTPWEQVFVQTTASIGLGVVETDLEVFLQRMAQGAWAEAAALWRGGFLADLEVKTSENFQDWLIPERERWAGLYREALLGLARSYEAGANYHEALKVYLRLLGDDPLQESEQMAVMRLYLQMGDRAAALRQFEQFRRLLKEQLGLELSQEMKAFGAQMLAGRLAAPVNNGTNPWAEPPLVGREPDIFWLETHWGQGLLLLLGEAGVGKTRLALEYARRRTRAGSAEVLRIRQRESGQGIGFSAVLEVLRQAYEDRRLHHLASPWREELAQLLPELGSPPGNMHKTRLFEALCRGLLSIVRPGGVVLWDDLHWLDWASLEFLPYLVRRAGRLGFAVLGTSRPEVLQNNEPVRRVLQELAQEGRMQQRILEPIDQSALLDLLRQLSGQREGGERFAERLFKATGGNVFYVLETLRYLFDQGLLRAEAGAWHTPFDSFTSDYRELPLPPSVRDALLERLKRLGEGAVPIVQVLALADFPLPPALAAGLLRHLEAPIESLERLTQSGFLRLDPTGYTLHHELVRQAVMAGMSESRRRWLHGRIANALREVGGPLPQLAAHLEAAGQYAEAYVAHLMAARSLRRGPLARQALEHYFRAQVLCPPMEPDAERFRMLIEAAETRVALGQLQIPERQEMARLLENLGDPERFRVHLLAADVALVSGRAAEGIEAIRAAMPLAQTPWQRGHALFKLAWLEYRGGDPDAQLEPLLASIQAFHDIGDQAMQALALRNLSGYWFRLGELEQYQQVYAQAHALAAQLKDDLLLRRLRADKLVVDWVKGDYAASTQMADLLYQEARERGDWWAVWDALQGLLLNAAVLGLEPALEATVQRAMVEAAEVGAWRDLALLRSDYGNALMVSGRLEEARCELEAALRDLREMGERARLGHVLFNLGFTLLEQGYLQQSQETLEESVQVWRDRKEYRHTARSLAALALNHLRAGNRKKARQISAEAYELRAPWALGVYDLPLVLYARARALGEKQGSALLRETQNLLRGLAQHLPPHLAERLLQNRYVVWALNKTPAK</sequence>
<evidence type="ECO:0000313" key="2">
    <source>
        <dbReference type="EMBL" id="RIH75448.1"/>
    </source>
</evidence>
<dbReference type="OrthoDB" id="190810at2"/>
<name>A0A399DW55_9DEIN</name>
<dbReference type="SMART" id="SM01043">
    <property type="entry name" value="BTAD"/>
    <property type="match status" value="1"/>
</dbReference>
<keyword evidence="2" id="KW-0418">Kinase</keyword>
<dbReference type="AlphaFoldDB" id="A0A399DW55"/>
<protein>
    <submittedName>
        <fullName evidence="2">TOMM system kinase/cyclase fusion protein</fullName>
    </submittedName>
</protein>
<dbReference type="InterPro" id="IPR005158">
    <property type="entry name" value="BTAD"/>
</dbReference>
<dbReference type="EMBL" id="QWKX01000067">
    <property type="protein sequence ID" value="RIH75448.1"/>
    <property type="molecule type" value="Genomic_DNA"/>
</dbReference>
<feature type="domain" description="Bacterial transcriptional activator" evidence="1">
    <location>
        <begin position="92"/>
        <end position="229"/>
    </location>
</feature>
<accession>A0A399DW55</accession>
<dbReference type="InterPro" id="IPR051677">
    <property type="entry name" value="AfsR-DnrI-RedD_regulator"/>
</dbReference>
<dbReference type="Proteomes" id="UP000266089">
    <property type="component" value="Unassembled WGS sequence"/>
</dbReference>
<dbReference type="Pfam" id="PF03704">
    <property type="entry name" value="BTAD"/>
    <property type="match status" value="1"/>
</dbReference>
<organism evidence="2 3">
    <name type="scientific">Meiothermus taiwanensis</name>
    <dbReference type="NCBI Taxonomy" id="172827"/>
    <lineage>
        <taxon>Bacteria</taxon>
        <taxon>Thermotogati</taxon>
        <taxon>Deinococcota</taxon>
        <taxon>Deinococci</taxon>
        <taxon>Thermales</taxon>
        <taxon>Thermaceae</taxon>
        <taxon>Meiothermus</taxon>
    </lineage>
</organism>
<dbReference type="GO" id="GO:0016301">
    <property type="term" value="F:kinase activity"/>
    <property type="evidence" value="ECO:0007669"/>
    <property type="project" value="UniProtKB-KW"/>
</dbReference>
<comment type="caution">
    <text evidence="2">The sequence shown here is derived from an EMBL/GenBank/DDBJ whole genome shotgun (WGS) entry which is preliminary data.</text>
</comment>
<dbReference type="SUPFAM" id="SSF52540">
    <property type="entry name" value="P-loop containing nucleoside triphosphate hydrolases"/>
    <property type="match status" value="1"/>
</dbReference>
<evidence type="ECO:0000313" key="3">
    <source>
        <dbReference type="Proteomes" id="UP000266089"/>
    </source>
</evidence>
<dbReference type="Pfam" id="PF13424">
    <property type="entry name" value="TPR_12"/>
    <property type="match status" value="1"/>
</dbReference>
<proteinExistence type="predicted"/>
<gene>
    <name evidence="2" type="ORF">Mcate_02240</name>
</gene>